<dbReference type="InterPro" id="IPR002557">
    <property type="entry name" value="Chitin-bd_dom"/>
</dbReference>
<evidence type="ECO:0000256" key="2">
    <source>
        <dbReference type="ARBA" id="ARBA00022729"/>
    </source>
</evidence>
<feature type="domain" description="Chitin-binding type-2" evidence="8">
    <location>
        <begin position="798"/>
        <end position="847"/>
    </location>
</feature>
<feature type="domain" description="Chitin-binding type-2" evidence="8">
    <location>
        <begin position="335"/>
        <end position="395"/>
    </location>
</feature>
<keyword evidence="2 7" id="KW-0732">Signal</keyword>
<reference evidence="9" key="1">
    <citation type="submission" date="2021-02" db="EMBL/GenBank/DDBJ databases">
        <authorList>
            <person name="Nowell W R."/>
        </authorList>
    </citation>
    <scope>NUCLEOTIDE SEQUENCE</scope>
</reference>
<dbReference type="AlphaFoldDB" id="A0A815CD58"/>
<name>A0A815CD58_ADIRI</name>
<dbReference type="InterPro" id="IPR051940">
    <property type="entry name" value="Chitin_bind-dev_reg"/>
</dbReference>
<feature type="compositionally biased region" description="Basic residues" evidence="6">
    <location>
        <begin position="122"/>
        <end position="132"/>
    </location>
</feature>
<organism evidence="9 10">
    <name type="scientific">Adineta ricciae</name>
    <name type="common">Rotifer</name>
    <dbReference type="NCBI Taxonomy" id="249248"/>
    <lineage>
        <taxon>Eukaryota</taxon>
        <taxon>Metazoa</taxon>
        <taxon>Spiralia</taxon>
        <taxon>Gnathifera</taxon>
        <taxon>Rotifera</taxon>
        <taxon>Eurotatoria</taxon>
        <taxon>Bdelloidea</taxon>
        <taxon>Adinetida</taxon>
        <taxon>Adinetidae</taxon>
        <taxon>Adineta</taxon>
    </lineage>
</organism>
<dbReference type="InterPro" id="IPR036508">
    <property type="entry name" value="Chitin-bd_dom_sf"/>
</dbReference>
<feature type="domain" description="Chitin-binding type-2" evidence="8">
    <location>
        <begin position="481"/>
        <end position="535"/>
    </location>
</feature>
<evidence type="ECO:0000256" key="3">
    <source>
        <dbReference type="ARBA" id="ARBA00022737"/>
    </source>
</evidence>
<dbReference type="PANTHER" id="PTHR23301:SF0">
    <property type="entry name" value="CHITIN-BINDING TYPE-2 DOMAIN-CONTAINING PROTEIN-RELATED"/>
    <property type="match status" value="1"/>
</dbReference>
<feature type="compositionally biased region" description="Low complexity" evidence="6">
    <location>
        <begin position="245"/>
        <end position="257"/>
    </location>
</feature>
<feature type="compositionally biased region" description="Acidic residues" evidence="6">
    <location>
        <begin position="97"/>
        <end position="116"/>
    </location>
</feature>
<protein>
    <recommendedName>
        <fullName evidence="8">Chitin-binding type-2 domain-containing protein</fullName>
    </recommendedName>
</protein>
<evidence type="ECO:0000256" key="6">
    <source>
        <dbReference type="SAM" id="MobiDB-lite"/>
    </source>
</evidence>
<evidence type="ECO:0000256" key="7">
    <source>
        <dbReference type="SAM" id="SignalP"/>
    </source>
</evidence>
<comment type="caution">
    <text evidence="9">The sequence shown here is derived from an EMBL/GenBank/DDBJ whole genome shotgun (WGS) entry which is preliminary data.</text>
</comment>
<feature type="compositionally biased region" description="Polar residues" evidence="6">
    <location>
        <begin position="223"/>
        <end position="235"/>
    </location>
</feature>
<dbReference type="Proteomes" id="UP000663828">
    <property type="component" value="Unassembled WGS sequence"/>
</dbReference>
<gene>
    <name evidence="9" type="ORF">XAT740_LOCUS27829</name>
</gene>
<dbReference type="GO" id="GO:0008081">
    <property type="term" value="F:phosphoric diester hydrolase activity"/>
    <property type="evidence" value="ECO:0007669"/>
    <property type="project" value="InterPro"/>
</dbReference>
<dbReference type="Gene3D" id="3.20.20.190">
    <property type="entry name" value="Phosphatidylinositol (PI) phosphodiesterase"/>
    <property type="match status" value="1"/>
</dbReference>
<dbReference type="SMART" id="SM00494">
    <property type="entry name" value="ChtBD2"/>
    <property type="match status" value="9"/>
</dbReference>
<evidence type="ECO:0000259" key="8">
    <source>
        <dbReference type="PROSITE" id="PS50940"/>
    </source>
</evidence>
<feature type="domain" description="Chitin-binding type-2" evidence="8">
    <location>
        <begin position="577"/>
        <end position="633"/>
    </location>
</feature>
<evidence type="ECO:0000256" key="5">
    <source>
        <dbReference type="ARBA" id="ARBA00023180"/>
    </source>
</evidence>
<evidence type="ECO:0000256" key="1">
    <source>
        <dbReference type="ARBA" id="ARBA00022669"/>
    </source>
</evidence>
<keyword evidence="4" id="KW-1015">Disulfide bond</keyword>
<dbReference type="SUPFAM" id="SSF57625">
    <property type="entry name" value="Invertebrate chitin-binding proteins"/>
    <property type="match status" value="8"/>
</dbReference>
<dbReference type="InterPro" id="IPR032075">
    <property type="entry name" value="PI-PLC-C1"/>
</dbReference>
<dbReference type="InterPro" id="IPR017946">
    <property type="entry name" value="PLC-like_Pdiesterase_TIM-brl"/>
</dbReference>
<feature type="region of interest" description="Disordered" evidence="6">
    <location>
        <begin position="223"/>
        <end position="267"/>
    </location>
</feature>
<proteinExistence type="predicted"/>
<feature type="domain" description="Chitin-binding type-2" evidence="8">
    <location>
        <begin position="667"/>
        <end position="723"/>
    </location>
</feature>
<dbReference type="Pfam" id="PF01607">
    <property type="entry name" value="CBM_14"/>
    <property type="match status" value="7"/>
</dbReference>
<keyword evidence="1" id="KW-0147">Chitin-binding</keyword>
<keyword evidence="5" id="KW-0325">Glycoprotein</keyword>
<feature type="domain" description="Chitin-binding type-2" evidence="8">
    <location>
        <begin position="30"/>
        <end position="86"/>
    </location>
</feature>
<dbReference type="GO" id="GO:0005576">
    <property type="term" value="C:extracellular region"/>
    <property type="evidence" value="ECO:0007669"/>
    <property type="project" value="InterPro"/>
</dbReference>
<dbReference type="Gene3D" id="2.170.140.10">
    <property type="entry name" value="Chitin binding domain"/>
    <property type="match status" value="7"/>
</dbReference>
<dbReference type="PROSITE" id="PS50007">
    <property type="entry name" value="PIPLC_X_DOMAIN"/>
    <property type="match status" value="1"/>
</dbReference>
<dbReference type="Pfam" id="PF16670">
    <property type="entry name" value="PI-PLC-C1"/>
    <property type="match status" value="1"/>
</dbReference>
<dbReference type="PROSITE" id="PS50940">
    <property type="entry name" value="CHIT_BIND_II"/>
    <property type="match status" value="8"/>
</dbReference>
<dbReference type="EMBL" id="CAJNOR010002345">
    <property type="protein sequence ID" value="CAF1281252.1"/>
    <property type="molecule type" value="Genomic_DNA"/>
</dbReference>
<dbReference type="PANTHER" id="PTHR23301">
    <property type="entry name" value="CHITIN BINDING PERITROPHIN-A"/>
    <property type="match status" value="1"/>
</dbReference>
<dbReference type="GO" id="GO:0006629">
    <property type="term" value="P:lipid metabolic process"/>
    <property type="evidence" value="ECO:0007669"/>
    <property type="project" value="InterPro"/>
</dbReference>
<feature type="domain" description="Chitin-binding type-2" evidence="8">
    <location>
        <begin position="271"/>
        <end position="327"/>
    </location>
</feature>
<feature type="region of interest" description="Disordered" evidence="6">
    <location>
        <begin position="89"/>
        <end position="136"/>
    </location>
</feature>
<feature type="chain" id="PRO_5032282767" description="Chitin-binding type-2 domain-containing protein" evidence="7">
    <location>
        <begin position="30"/>
        <end position="1185"/>
    </location>
</feature>
<feature type="domain" description="Chitin-binding type-2" evidence="8">
    <location>
        <begin position="159"/>
        <end position="214"/>
    </location>
</feature>
<dbReference type="SUPFAM" id="SSF51695">
    <property type="entry name" value="PLC-like phosphodiesterases"/>
    <property type="match status" value="1"/>
</dbReference>
<evidence type="ECO:0000313" key="10">
    <source>
        <dbReference type="Proteomes" id="UP000663828"/>
    </source>
</evidence>
<accession>A0A815CD58</accession>
<keyword evidence="10" id="KW-1185">Reference proteome</keyword>
<feature type="signal peptide" evidence="7">
    <location>
        <begin position="1"/>
        <end position="29"/>
    </location>
</feature>
<evidence type="ECO:0000256" key="4">
    <source>
        <dbReference type="ARBA" id="ARBA00023157"/>
    </source>
</evidence>
<keyword evidence="3" id="KW-0677">Repeat</keyword>
<sequence>MADSRLLVFSSGYAILIIVCLSMRNTALAEYDCSAKDDGWYYDPEFCHIYWRCTHGSAEEFECASGTAWDHTANRCNWLDSVDCSRAEKTTPKISSEEEDEQENTNEENEEEDEAPSEQVIKSKKKKKKTTSNKRMLDDEDDETDLSCLIVCQANSSAEKFCAGRDGFFADPDYCTRYYRCSHGVDQGFECPKGTAWEDESKSCAWIEHVNCEQKKLDYSTSTTTEGMSFDSTNDTTTSRKKASTDSSSSESNKASTLPPTHGKYSSSLSGFECQLTGFYSVPDPTQCNSYYQCDRGIQTRLSCAEKQLYDEEKRQCMDFDRVNCGTRAVNLADKNQCVNKRDGIHPDTERGCHYYYQCASHNKLREAKCPGDEKFSSYTTRCGPASSAPVPCGTYVLGSATIPYSFLLSNESTLEKQTSTKSADHRVEHQSTITTSLATFTTTIRSSSAIQPLITKPNSYLYNSDEEETVLDRTKRDTAPFVCKTDGYFPDRQNCRVYHICTSGVDTAAVCAEGTAWDPVKKNCGWENTVECKKGLRKWDKITDIRGVTLFATDAALAWRAKKSTTTRTPIKVDSNFTCEYDAEGFFPDPKYCHIYHFCGIGAHQVLQCADNLWFSTSTQGCEWPEKSDCKAGNLRTSSTQVTNMIDGDGNIVTTPRNFRLNVYLPIECPPAVQKFFPDPYDCSAYHYCNGGVDRPSFCDAGLYYDKKHGCQWPKDVPHCQHKCPPNGQRLRFVATHSCCHYYECINGHMKEQVCPLHKLYSVETKSCENFQVVNCGSRQKCIDPCDYDSSPLCEFKPVCREKPNGNYVDQYRPNCQFHYTCLESRTFNYTACEHGHRFSVQHQRCLPAKQRRIYQSNRTTGNHSLNPTLIDKRLKLNHFTILGTHNSYHKQNSFYRYEHSDLAEQFFYGIRQIELDLHLMPNHDVVYHVQLFDDRTNCYCLSDCIERIWNWTIINANHYPIYLFIEIKQMFYEDLFTGLEGGVKCKHFEALKQQLLDVFTNTSLILPPQVQGNQSSLRLALRKQRYYEQKNDFTYAGYGWPPLYRSLGKIIPAFLDDVHNIVPDMIDSCEPLSDFFFIVQKNTNKDYASFMTTNSPITDQYFMQKSINRGYILRVLLGYGGSRLNKNYNEAKAYGAHIFSTDYENCYDTDICQSVMNDFKSGSSILCNRVLSPDFCNVTSFIL</sequence>
<evidence type="ECO:0000313" key="9">
    <source>
        <dbReference type="EMBL" id="CAF1281252.1"/>
    </source>
</evidence>
<dbReference type="GO" id="GO:0008061">
    <property type="term" value="F:chitin binding"/>
    <property type="evidence" value="ECO:0007669"/>
    <property type="project" value="UniProtKB-KW"/>
</dbReference>